<dbReference type="InterPro" id="IPR052895">
    <property type="entry name" value="HetReg/Transcr_Mod"/>
</dbReference>
<dbReference type="GeneID" id="54408311"/>
<feature type="region of interest" description="Disordered" evidence="1">
    <location>
        <begin position="39"/>
        <end position="68"/>
    </location>
</feature>
<organism evidence="3 4">
    <name type="scientific">Dothidotthia symphoricarpi CBS 119687</name>
    <dbReference type="NCBI Taxonomy" id="1392245"/>
    <lineage>
        <taxon>Eukaryota</taxon>
        <taxon>Fungi</taxon>
        <taxon>Dikarya</taxon>
        <taxon>Ascomycota</taxon>
        <taxon>Pezizomycotina</taxon>
        <taxon>Dothideomycetes</taxon>
        <taxon>Pleosporomycetidae</taxon>
        <taxon>Pleosporales</taxon>
        <taxon>Dothidotthiaceae</taxon>
        <taxon>Dothidotthia</taxon>
    </lineage>
</organism>
<evidence type="ECO:0000259" key="2">
    <source>
        <dbReference type="Pfam" id="PF06985"/>
    </source>
</evidence>
<sequence>MPCLLEWSDESLKAWSNVLVAAAKPARYPHFPQLDQDGSWKDWSPSPNLPDHEPTFVEQPPQSRRAYPGDKSAIEHELHQPLHYGTLTHDHIRLLKIDHAMMDDDVLRGFELVTVPLETAPEYEALSYCWRDMRLCTGIFFPGCDGSQRVLRITEDLATFLYVIIRSQVRPRYLWIDQISINQQDTNERNTQVRFMGNIYQNASQVLVWLGQQSDFQPERQSLPMNPEPHTDVGGISVLQWIMSSAIFARPWFSRLWVFQEVVQAKLIKVFVGDSPRTWQSLDDLARWLWDSKESSDMALIYAYINPVFLYHVQKAKEEIATQGQMNLARWLPQINGRLKCRDARDKVFALLGCAKDMFPVDFVDYRKTNTDVFTDFARILIERTESLSIIAYFNPERNCNVPTWVTQWDQFYKLSLEGIDREYPYSASRGRAHITVPSTNAQRLTVQGKVVDIIEVDMNLLRCNYPTHTIVVLYSNLISMLDQVWPKMRHVYHSPIQPIDCCSVTDYYCPNFVRDAVDALLCHDGHSLDKIYSVIESLLFLIRDGYSPSGLSGDIIVVSSSQFMREIAKSVGRRLVILQSSRMAMVRGVAQVGDPIVILHGLNTPCVLHKTEEKGEWQFCGDTFVKGIMQGEGVSWEEDQADTFVL</sequence>
<evidence type="ECO:0000256" key="1">
    <source>
        <dbReference type="SAM" id="MobiDB-lite"/>
    </source>
</evidence>
<reference evidence="3" key="1">
    <citation type="journal article" date="2020" name="Stud. Mycol.">
        <title>101 Dothideomycetes genomes: a test case for predicting lifestyles and emergence of pathogens.</title>
        <authorList>
            <person name="Haridas S."/>
            <person name="Albert R."/>
            <person name="Binder M."/>
            <person name="Bloem J."/>
            <person name="Labutti K."/>
            <person name="Salamov A."/>
            <person name="Andreopoulos B."/>
            <person name="Baker S."/>
            <person name="Barry K."/>
            <person name="Bills G."/>
            <person name="Bluhm B."/>
            <person name="Cannon C."/>
            <person name="Castanera R."/>
            <person name="Culley D."/>
            <person name="Daum C."/>
            <person name="Ezra D."/>
            <person name="Gonzalez J."/>
            <person name="Henrissat B."/>
            <person name="Kuo A."/>
            <person name="Liang C."/>
            <person name="Lipzen A."/>
            <person name="Lutzoni F."/>
            <person name="Magnuson J."/>
            <person name="Mondo S."/>
            <person name="Nolan M."/>
            <person name="Ohm R."/>
            <person name="Pangilinan J."/>
            <person name="Park H.-J."/>
            <person name="Ramirez L."/>
            <person name="Alfaro M."/>
            <person name="Sun H."/>
            <person name="Tritt A."/>
            <person name="Yoshinaga Y."/>
            <person name="Zwiers L.-H."/>
            <person name="Turgeon B."/>
            <person name="Goodwin S."/>
            <person name="Spatafora J."/>
            <person name="Crous P."/>
            <person name="Grigoriev I."/>
        </authorList>
    </citation>
    <scope>NUCLEOTIDE SEQUENCE</scope>
    <source>
        <strain evidence="3">CBS 119687</strain>
    </source>
</reference>
<protein>
    <submittedName>
        <fullName evidence="3">HET-domain-containing protein</fullName>
    </submittedName>
</protein>
<dbReference type="InterPro" id="IPR010730">
    <property type="entry name" value="HET"/>
</dbReference>
<dbReference type="PANTHER" id="PTHR24148">
    <property type="entry name" value="ANKYRIN REPEAT DOMAIN-CONTAINING PROTEIN 39 HOMOLOG-RELATED"/>
    <property type="match status" value="1"/>
</dbReference>
<dbReference type="AlphaFoldDB" id="A0A6A6AJP4"/>
<feature type="non-terminal residue" evidence="3">
    <location>
        <position position="647"/>
    </location>
</feature>
<dbReference type="EMBL" id="ML977503">
    <property type="protein sequence ID" value="KAF2131097.1"/>
    <property type="molecule type" value="Genomic_DNA"/>
</dbReference>
<evidence type="ECO:0000313" key="4">
    <source>
        <dbReference type="Proteomes" id="UP000799771"/>
    </source>
</evidence>
<feature type="domain" description="Heterokaryon incompatibility" evidence="2">
    <location>
        <begin position="123"/>
        <end position="261"/>
    </location>
</feature>
<evidence type="ECO:0000313" key="3">
    <source>
        <dbReference type="EMBL" id="KAF2131097.1"/>
    </source>
</evidence>
<accession>A0A6A6AJP4</accession>
<gene>
    <name evidence="3" type="ORF">P153DRAFT_365701</name>
</gene>
<dbReference type="PANTHER" id="PTHR24148:SF64">
    <property type="entry name" value="HETEROKARYON INCOMPATIBILITY DOMAIN-CONTAINING PROTEIN"/>
    <property type="match status" value="1"/>
</dbReference>
<dbReference type="Pfam" id="PF06985">
    <property type="entry name" value="HET"/>
    <property type="match status" value="1"/>
</dbReference>
<dbReference type="RefSeq" id="XP_033525484.1">
    <property type="nucleotide sequence ID" value="XM_033667879.1"/>
</dbReference>
<proteinExistence type="predicted"/>
<dbReference type="Pfam" id="PF26639">
    <property type="entry name" value="Het-6_barrel"/>
    <property type="match status" value="1"/>
</dbReference>
<name>A0A6A6AJP4_9PLEO</name>
<keyword evidence="4" id="KW-1185">Reference proteome</keyword>
<dbReference type="Proteomes" id="UP000799771">
    <property type="component" value="Unassembled WGS sequence"/>
</dbReference>
<dbReference type="OrthoDB" id="3548654at2759"/>